<sequence length="314" mass="35244">MSPAPFATALPQRSATGGSIRLPQTIAHRGYKAAYPENTLRAFSAAVDIGAHAIETDIHLSKDKVVVLSHDATLTRCFGEKAKLADCDWDYLSGLETLAEPRQHMPRLVDLLAYLARPENENIWVLLDIKRDDDPEELLAATAAAIASVKPPSRPWKDRVVLGAWTGGYIDLCRKHLPGFSIAFINWSLVEASRLLRESDVGFNMLQPSLVGPCGSRFIRETRKAGRNLFVWTVNKDRWMYWSIRKGVDGVITDDPKRFLEVCEEWKAGGGQRSTTPGQFLREVFAQLMMIAFAPLLWVMVRRASRKRMVPVKV</sequence>
<dbReference type="InParanoid" id="A0A1J7I7N7"/>
<dbReference type="CDD" id="cd08570">
    <property type="entry name" value="GDPD_YPL206cp_fungi"/>
    <property type="match status" value="1"/>
</dbReference>
<dbReference type="InterPro" id="IPR030395">
    <property type="entry name" value="GP_PDE_dom"/>
</dbReference>
<dbReference type="FunCoup" id="A0A1J7I7N7">
    <property type="interactions" value="111"/>
</dbReference>
<dbReference type="OrthoDB" id="1058301at2759"/>
<evidence type="ECO:0000259" key="2">
    <source>
        <dbReference type="PROSITE" id="PS51704"/>
    </source>
</evidence>
<dbReference type="SUPFAM" id="SSF51695">
    <property type="entry name" value="PLC-like phosphodiesterases"/>
    <property type="match status" value="1"/>
</dbReference>
<feature type="transmembrane region" description="Helical" evidence="1">
    <location>
        <begin position="284"/>
        <end position="301"/>
    </location>
</feature>
<dbReference type="GO" id="GO:0008081">
    <property type="term" value="F:phosphoric diester hydrolase activity"/>
    <property type="evidence" value="ECO:0007669"/>
    <property type="project" value="InterPro"/>
</dbReference>
<keyword evidence="1" id="KW-0472">Membrane</keyword>
<protein>
    <submittedName>
        <fullName evidence="3">PLC-like phosphodiesterase</fullName>
    </submittedName>
</protein>
<gene>
    <name evidence="3" type="ORF">CONLIGDRAFT_686589</name>
</gene>
<dbReference type="Proteomes" id="UP000182658">
    <property type="component" value="Unassembled WGS sequence"/>
</dbReference>
<feature type="domain" description="GP-PDE" evidence="2">
    <location>
        <begin position="23"/>
        <end position="263"/>
    </location>
</feature>
<dbReference type="PANTHER" id="PTHR43805">
    <property type="entry name" value="GLYCEROPHOSPHORYL DIESTER PHOSPHODIESTERASE"/>
    <property type="match status" value="1"/>
</dbReference>
<dbReference type="PROSITE" id="PS51704">
    <property type="entry name" value="GP_PDE"/>
    <property type="match status" value="1"/>
</dbReference>
<reference evidence="3 4" key="1">
    <citation type="submission" date="2016-10" db="EMBL/GenBank/DDBJ databases">
        <title>Draft genome sequence of Coniochaeta ligniaria NRRL30616, a lignocellulolytic fungus for bioabatement of inhibitors in plant biomass hydrolysates.</title>
        <authorList>
            <consortium name="DOE Joint Genome Institute"/>
            <person name="Jimenez D.J."/>
            <person name="Hector R.E."/>
            <person name="Riley R."/>
            <person name="Sun H."/>
            <person name="Grigoriev I.V."/>
            <person name="Van Elsas J.D."/>
            <person name="Nichols N.N."/>
        </authorList>
    </citation>
    <scope>NUCLEOTIDE SEQUENCE [LARGE SCALE GENOMIC DNA]</scope>
    <source>
        <strain evidence="3 4">NRRL 30616</strain>
    </source>
</reference>
<evidence type="ECO:0000313" key="4">
    <source>
        <dbReference type="Proteomes" id="UP000182658"/>
    </source>
</evidence>
<dbReference type="Gene3D" id="3.20.20.190">
    <property type="entry name" value="Phosphatidylinositol (PI) phosphodiesterase"/>
    <property type="match status" value="1"/>
</dbReference>
<dbReference type="GO" id="GO:0006629">
    <property type="term" value="P:lipid metabolic process"/>
    <property type="evidence" value="ECO:0007669"/>
    <property type="project" value="InterPro"/>
</dbReference>
<dbReference type="Pfam" id="PF03009">
    <property type="entry name" value="GDPD"/>
    <property type="match status" value="1"/>
</dbReference>
<name>A0A1J7I7N7_9PEZI</name>
<organism evidence="3 4">
    <name type="scientific">Coniochaeta ligniaria NRRL 30616</name>
    <dbReference type="NCBI Taxonomy" id="1408157"/>
    <lineage>
        <taxon>Eukaryota</taxon>
        <taxon>Fungi</taxon>
        <taxon>Dikarya</taxon>
        <taxon>Ascomycota</taxon>
        <taxon>Pezizomycotina</taxon>
        <taxon>Sordariomycetes</taxon>
        <taxon>Sordariomycetidae</taxon>
        <taxon>Coniochaetales</taxon>
        <taxon>Coniochaetaceae</taxon>
        <taxon>Coniochaeta</taxon>
    </lineage>
</organism>
<keyword evidence="1" id="KW-1133">Transmembrane helix</keyword>
<keyword evidence="4" id="KW-1185">Reference proteome</keyword>
<dbReference type="EMBL" id="KV875106">
    <property type="protein sequence ID" value="OIW23671.1"/>
    <property type="molecule type" value="Genomic_DNA"/>
</dbReference>
<evidence type="ECO:0000313" key="3">
    <source>
        <dbReference type="EMBL" id="OIW23671.1"/>
    </source>
</evidence>
<keyword evidence="1" id="KW-0812">Transmembrane</keyword>
<dbReference type="InterPro" id="IPR017946">
    <property type="entry name" value="PLC-like_Pdiesterase_TIM-brl"/>
</dbReference>
<dbReference type="PANTHER" id="PTHR43805:SF1">
    <property type="entry name" value="GP-PDE DOMAIN-CONTAINING PROTEIN"/>
    <property type="match status" value="1"/>
</dbReference>
<proteinExistence type="predicted"/>
<accession>A0A1J7I7N7</accession>
<dbReference type="STRING" id="1408157.A0A1J7I7N7"/>
<evidence type="ECO:0000256" key="1">
    <source>
        <dbReference type="SAM" id="Phobius"/>
    </source>
</evidence>
<dbReference type="AlphaFoldDB" id="A0A1J7I7N7"/>